<name>A0AAV4QCR9_9ARAC</name>
<sequence>MSDGSGWVFRQRCNVIRAADNGSLISSVKFDHRSCFKGCPSAEVLLGYVLLSSSPPLGRVPSWENGQTFVLQIHTLSLGISPPPSFFLLLFPKSFVDIPKRCRYCEAVPIEMREISLMGPVHCNCDDLGHKVLINCVAVIKRHGVLTKKEIKRRNWNGDRI</sequence>
<evidence type="ECO:0000313" key="2">
    <source>
        <dbReference type="Proteomes" id="UP001054837"/>
    </source>
</evidence>
<dbReference type="AlphaFoldDB" id="A0AAV4QCR9"/>
<reference evidence="1 2" key="1">
    <citation type="submission" date="2021-06" db="EMBL/GenBank/DDBJ databases">
        <title>Caerostris darwini draft genome.</title>
        <authorList>
            <person name="Kono N."/>
            <person name="Arakawa K."/>
        </authorList>
    </citation>
    <scope>NUCLEOTIDE SEQUENCE [LARGE SCALE GENOMIC DNA]</scope>
</reference>
<accession>A0AAV4QCR9</accession>
<gene>
    <name evidence="1" type="ORF">CDAR_7831</name>
</gene>
<comment type="caution">
    <text evidence="1">The sequence shown here is derived from an EMBL/GenBank/DDBJ whole genome shotgun (WGS) entry which is preliminary data.</text>
</comment>
<protein>
    <submittedName>
        <fullName evidence="1">Uncharacterized protein</fullName>
    </submittedName>
</protein>
<keyword evidence="2" id="KW-1185">Reference proteome</keyword>
<proteinExistence type="predicted"/>
<evidence type="ECO:0000313" key="1">
    <source>
        <dbReference type="EMBL" id="GIY06141.1"/>
    </source>
</evidence>
<dbReference type="EMBL" id="BPLQ01004178">
    <property type="protein sequence ID" value="GIY06141.1"/>
    <property type="molecule type" value="Genomic_DNA"/>
</dbReference>
<dbReference type="Proteomes" id="UP001054837">
    <property type="component" value="Unassembled WGS sequence"/>
</dbReference>
<organism evidence="1 2">
    <name type="scientific">Caerostris darwini</name>
    <dbReference type="NCBI Taxonomy" id="1538125"/>
    <lineage>
        <taxon>Eukaryota</taxon>
        <taxon>Metazoa</taxon>
        <taxon>Ecdysozoa</taxon>
        <taxon>Arthropoda</taxon>
        <taxon>Chelicerata</taxon>
        <taxon>Arachnida</taxon>
        <taxon>Araneae</taxon>
        <taxon>Araneomorphae</taxon>
        <taxon>Entelegynae</taxon>
        <taxon>Araneoidea</taxon>
        <taxon>Araneidae</taxon>
        <taxon>Caerostris</taxon>
    </lineage>
</organism>